<dbReference type="AlphaFoldDB" id="A0A165WKQ4"/>
<dbReference type="OrthoDB" id="3211671at2759"/>
<feature type="non-terminal residue" evidence="2">
    <location>
        <position position="1"/>
    </location>
</feature>
<reference evidence="2 3" key="1">
    <citation type="journal article" date="2016" name="Mol. Biol. Evol.">
        <title>Comparative Genomics of Early-Diverging Mushroom-Forming Fungi Provides Insights into the Origins of Lignocellulose Decay Capabilities.</title>
        <authorList>
            <person name="Nagy L.G."/>
            <person name="Riley R."/>
            <person name="Tritt A."/>
            <person name="Adam C."/>
            <person name="Daum C."/>
            <person name="Floudas D."/>
            <person name="Sun H."/>
            <person name="Yadav J.S."/>
            <person name="Pangilinan J."/>
            <person name="Larsson K.H."/>
            <person name="Matsuura K."/>
            <person name="Barry K."/>
            <person name="Labutti K."/>
            <person name="Kuo R."/>
            <person name="Ohm R.A."/>
            <person name="Bhattacharya S.S."/>
            <person name="Shirouzu T."/>
            <person name="Yoshinaga Y."/>
            <person name="Martin F.M."/>
            <person name="Grigoriev I.V."/>
            <person name="Hibbett D.S."/>
        </authorList>
    </citation>
    <scope>NUCLEOTIDE SEQUENCE [LARGE SCALE GENOMIC DNA]</scope>
    <source>
        <strain evidence="2 3">HHB10207 ss-3</strain>
    </source>
</reference>
<dbReference type="SUPFAM" id="SSF54160">
    <property type="entry name" value="Chromo domain-like"/>
    <property type="match status" value="1"/>
</dbReference>
<evidence type="ECO:0000259" key="1">
    <source>
        <dbReference type="Pfam" id="PF24626"/>
    </source>
</evidence>
<protein>
    <recommendedName>
        <fullName evidence="1">Tf2-1-like SH3-like domain-containing protein</fullName>
    </recommendedName>
</protein>
<sequence length="129" mass="14938">LPKGNARKLAPKYIGPMKILENYNGVSFKIEIPNVLKQRGIHPVFHASKLRIHHPNDDNRFPGRTVEQVLSSFGEQADEWLVEKIIGHKREGRDLKFEVEYKSGEIAWLPYREVKHLTPLATYLELLNL</sequence>
<dbReference type="EMBL" id="KV428683">
    <property type="protein sequence ID" value="KZT31275.1"/>
    <property type="molecule type" value="Genomic_DNA"/>
</dbReference>
<dbReference type="Proteomes" id="UP000076798">
    <property type="component" value="Unassembled WGS sequence"/>
</dbReference>
<dbReference type="InterPro" id="IPR056924">
    <property type="entry name" value="SH3_Tf2-1"/>
</dbReference>
<evidence type="ECO:0000313" key="3">
    <source>
        <dbReference type="Proteomes" id="UP000076798"/>
    </source>
</evidence>
<evidence type="ECO:0000313" key="2">
    <source>
        <dbReference type="EMBL" id="KZT31275.1"/>
    </source>
</evidence>
<feature type="non-terminal residue" evidence="2">
    <location>
        <position position="129"/>
    </location>
</feature>
<dbReference type="InterPro" id="IPR016197">
    <property type="entry name" value="Chromo-like_dom_sf"/>
</dbReference>
<proteinExistence type="predicted"/>
<dbReference type="STRING" id="1314776.A0A165WKQ4"/>
<organism evidence="2 3">
    <name type="scientific">Sistotremastrum suecicum HHB10207 ss-3</name>
    <dbReference type="NCBI Taxonomy" id="1314776"/>
    <lineage>
        <taxon>Eukaryota</taxon>
        <taxon>Fungi</taxon>
        <taxon>Dikarya</taxon>
        <taxon>Basidiomycota</taxon>
        <taxon>Agaricomycotina</taxon>
        <taxon>Agaricomycetes</taxon>
        <taxon>Sistotremastrales</taxon>
        <taxon>Sistotremastraceae</taxon>
        <taxon>Sistotremastrum</taxon>
    </lineage>
</organism>
<feature type="domain" description="Tf2-1-like SH3-like" evidence="1">
    <location>
        <begin position="5"/>
        <end position="52"/>
    </location>
</feature>
<name>A0A165WKQ4_9AGAM</name>
<gene>
    <name evidence="2" type="ORF">SISSUDRAFT_963646</name>
</gene>
<accession>A0A165WKQ4</accession>
<keyword evidence="3" id="KW-1185">Reference proteome</keyword>
<dbReference type="Pfam" id="PF24626">
    <property type="entry name" value="SH3_Tf2-1"/>
    <property type="match status" value="1"/>
</dbReference>